<dbReference type="EC" id="1.2.1.16" evidence="6"/>
<evidence type="ECO:0000256" key="3">
    <source>
        <dbReference type="PROSITE-ProRule" id="PRU10007"/>
    </source>
</evidence>
<keyword evidence="2 4" id="KW-0560">Oxidoreductase</keyword>
<dbReference type="InterPro" id="IPR029510">
    <property type="entry name" value="Ald_DH_CS_GLU"/>
</dbReference>
<dbReference type="Pfam" id="PF00171">
    <property type="entry name" value="Aldedh"/>
    <property type="match status" value="1"/>
</dbReference>
<dbReference type="InterPro" id="IPR015590">
    <property type="entry name" value="Aldehyde_DH_dom"/>
</dbReference>
<dbReference type="PANTHER" id="PTHR43353:SF5">
    <property type="entry name" value="SUCCINATE-SEMIALDEHYDE DEHYDROGENASE, MITOCHONDRIAL"/>
    <property type="match status" value="1"/>
</dbReference>
<feature type="domain" description="Aldehyde dehydrogenase" evidence="5">
    <location>
        <begin position="26"/>
        <end position="484"/>
    </location>
</feature>
<proteinExistence type="inferred from homology"/>
<dbReference type="InterPro" id="IPR016163">
    <property type="entry name" value="Ald_DH_C"/>
</dbReference>
<dbReference type="InterPro" id="IPR016160">
    <property type="entry name" value="Ald_DH_CS_CYS"/>
</dbReference>
<evidence type="ECO:0000256" key="1">
    <source>
        <dbReference type="ARBA" id="ARBA00009986"/>
    </source>
</evidence>
<dbReference type="PANTHER" id="PTHR43353">
    <property type="entry name" value="SUCCINATE-SEMIALDEHYDE DEHYDROGENASE, MITOCHONDRIAL"/>
    <property type="match status" value="1"/>
</dbReference>
<accession>A0ABU0I0T0</accession>
<gene>
    <name evidence="6" type="ORF">QO012_002035</name>
</gene>
<dbReference type="EMBL" id="JAUSVP010000005">
    <property type="protein sequence ID" value="MDQ0447535.1"/>
    <property type="molecule type" value="Genomic_DNA"/>
</dbReference>
<dbReference type="PROSITE" id="PS00687">
    <property type="entry name" value="ALDEHYDE_DEHYDR_GLU"/>
    <property type="match status" value="1"/>
</dbReference>
<dbReference type="Gene3D" id="3.40.605.10">
    <property type="entry name" value="Aldehyde Dehydrogenase, Chain A, domain 1"/>
    <property type="match status" value="1"/>
</dbReference>
<dbReference type="Proteomes" id="UP001231124">
    <property type="component" value="Unassembled WGS sequence"/>
</dbReference>
<dbReference type="EC" id="1.2.1.79" evidence="6"/>
<dbReference type="InterPro" id="IPR016162">
    <property type="entry name" value="Ald_DH_N"/>
</dbReference>
<dbReference type="RefSeq" id="WP_238202608.1">
    <property type="nucleotide sequence ID" value="NZ_BPQE01000011.1"/>
</dbReference>
<dbReference type="PROSITE" id="PS00070">
    <property type="entry name" value="ALDEHYDE_DEHYDR_CYS"/>
    <property type="match status" value="1"/>
</dbReference>
<feature type="active site" evidence="3">
    <location>
        <position position="261"/>
    </location>
</feature>
<dbReference type="Gene3D" id="3.40.309.10">
    <property type="entry name" value="Aldehyde Dehydrogenase, Chain A, domain 2"/>
    <property type="match status" value="1"/>
</dbReference>
<comment type="similarity">
    <text evidence="1 4">Belongs to the aldehyde dehydrogenase family.</text>
</comment>
<dbReference type="GO" id="GO:0036243">
    <property type="term" value="F:succinate-semialdehyde dehydrogenase (NADP+) activity"/>
    <property type="evidence" value="ECO:0007669"/>
    <property type="project" value="UniProtKB-EC"/>
</dbReference>
<protein>
    <submittedName>
        <fullName evidence="6">Succinate-semialdehyde dehydrogenase/glutarate-semialdehyde dehydrogenase</fullName>
        <ecNumber evidence="6">1.2.1.16</ecNumber>
        <ecNumber evidence="6">1.2.1.20</ecNumber>
        <ecNumber evidence="6">1.2.1.79</ecNumber>
    </submittedName>
</protein>
<dbReference type="GO" id="GO:0102810">
    <property type="term" value="F:glutarate-semialdehyde dehydrogenase (NADP+) activity"/>
    <property type="evidence" value="ECO:0007669"/>
    <property type="project" value="UniProtKB-EC"/>
</dbReference>
<evidence type="ECO:0000259" key="5">
    <source>
        <dbReference type="Pfam" id="PF00171"/>
    </source>
</evidence>
<keyword evidence="7" id="KW-1185">Reference proteome</keyword>
<evidence type="ECO:0000256" key="2">
    <source>
        <dbReference type="ARBA" id="ARBA00023002"/>
    </source>
</evidence>
<dbReference type="CDD" id="cd07103">
    <property type="entry name" value="ALDH_F5_SSADH_GabD"/>
    <property type="match status" value="1"/>
</dbReference>
<evidence type="ECO:0000256" key="4">
    <source>
        <dbReference type="RuleBase" id="RU003345"/>
    </source>
</evidence>
<dbReference type="EC" id="1.2.1.20" evidence="6"/>
<dbReference type="InterPro" id="IPR010102">
    <property type="entry name" value="Succ_semiAld_DH"/>
</dbReference>
<sequence>MPETGGRLSLKNPELLVEACLIGGEWSQSGSGRIDVTNPATGAVIARVPNAGAEETRRAIEAAHAAYPAWRAKTANERAVLLRKLAAVITENQEDLAQILTAEQGKSLTEARGEVGMSAAYVLWFAEEARRVYGETIPSPWADRKILVTKEPVGVVAAITPWNFPSSMIARKLAPALAAGCPIVIKPATQTPLSGLAWGKLCQMAGIPDGVVSILTGPARAIGGELTGNPLVRKVTFTGSTEVGKVLLQQSAGTVKKVSMELGGNAPFIVFDDADLDRAVAGAMLAKFRNSGQTCICTNRFLVQDGIYDAFADRMAEAANKLKVGDGTQEGVAQGPLIDMAAVEKTEAHIRDAVEKGGKVIAGGHRHALGGQFFEPTVVVNATPAMAVAREETFGPLAPLFRFKDEAEAIRLANDTEYGLACYFYTRDLGRAFRVSEALEYGMVGVNEGIITTEVAPFGGVKESGLGREGGRLGIEDYLEVKYVCLGGLGA</sequence>
<comment type="caution">
    <text evidence="6">The sequence shown here is derived from an EMBL/GenBank/DDBJ whole genome shotgun (WGS) entry which is preliminary data.</text>
</comment>
<evidence type="ECO:0000313" key="7">
    <source>
        <dbReference type="Proteomes" id="UP001231124"/>
    </source>
</evidence>
<dbReference type="SUPFAM" id="SSF53720">
    <property type="entry name" value="ALDH-like"/>
    <property type="match status" value="1"/>
</dbReference>
<evidence type="ECO:0000313" key="6">
    <source>
        <dbReference type="EMBL" id="MDQ0447535.1"/>
    </source>
</evidence>
<name>A0ABU0I0T0_9HYPH</name>
<organism evidence="6 7">
    <name type="scientific">Methylobacterium aerolatum</name>
    <dbReference type="NCBI Taxonomy" id="418708"/>
    <lineage>
        <taxon>Bacteria</taxon>
        <taxon>Pseudomonadati</taxon>
        <taxon>Pseudomonadota</taxon>
        <taxon>Alphaproteobacteria</taxon>
        <taxon>Hyphomicrobiales</taxon>
        <taxon>Methylobacteriaceae</taxon>
        <taxon>Methylobacterium</taxon>
    </lineage>
</organism>
<dbReference type="NCBIfam" id="TIGR01780">
    <property type="entry name" value="SSADH"/>
    <property type="match status" value="1"/>
</dbReference>
<reference evidence="6 7" key="1">
    <citation type="submission" date="2023-07" db="EMBL/GenBank/DDBJ databases">
        <title>Genomic Encyclopedia of Type Strains, Phase IV (KMG-IV): sequencing the most valuable type-strain genomes for metagenomic binning, comparative biology and taxonomic classification.</title>
        <authorList>
            <person name="Goeker M."/>
        </authorList>
    </citation>
    <scope>NUCLEOTIDE SEQUENCE [LARGE SCALE GENOMIC DNA]</scope>
    <source>
        <strain evidence="6 7">DSM 19013</strain>
    </source>
</reference>
<dbReference type="InterPro" id="IPR016161">
    <property type="entry name" value="Ald_DH/histidinol_DH"/>
</dbReference>
<dbReference type="InterPro" id="IPR050740">
    <property type="entry name" value="Aldehyde_DH_Superfamily"/>
</dbReference>